<reference evidence="1 2" key="1">
    <citation type="journal article" date="2015" name="Nature">
        <title>rRNA introns, odd ribosomes, and small enigmatic genomes across a large radiation of phyla.</title>
        <authorList>
            <person name="Brown C.T."/>
            <person name="Hug L.A."/>
            <person name="Thomas B.C."/>
            <person name="Sharon I."/>
            <person name="Castelle C.J."/>
            <person name="Singh A."/>
            <person name="Wilkins M.J."/>
            <person name="Williams K.H."/>
            <person name="Banfield J.F."/>
        </authorList>
    </citation>
    <scope>NUCLEOTIDE SEQUENCE [LARGE SCALE GENOMIC DNA]</scope>
</reference>
<evidence type="ECO:0000313" key="1">
    <source>
        <dbReference type="EMBL" id="KKR06237.1"/>
    </source>
</evidence>
<gene>
    <name evidence="1" type="ORF">UT34_C0001G0277</name>
</gene>
<dbReference type="EMBL" id="LBWK01000001">
    <property type="protein sequence ID" value="KKR06237.1"/>
    <property type="molecule type" value="Genomic_DNA"/>
</dbReference>
<accession>A0A0G0QX77</accession>
<comment type="caution">
    <text evidence="1">The sequence shown here is derived from an EMBL/GenBank/DDBJ whole genome shotgun (WGS) entry which is preliminary data.</text>
</comment>
<proteinExistence type="predicted"/>
<sequence>MLKSLLNFFISDDNSNNSFYQVYQKLVKWKEGNVYPNSYDLPETISLPYDFWEKVKGLYRNTRNDKLERSVSVYWVDGDLILSSITTGSTSFVRSNSQIKVSYIPKNNEYFYKEIILDGKRYSRREVYFKKVPKQIDLHYLFNMHTHPPHLHNETTYYGFFSAQDIKSMISSGAIVTGLITDHFYLLFRTNKVDASVANLQDADLSSETITERYNYVLYKGALGKKLHRVLSHL</sequence>
<evidence type="ECO:0000313" key="2">
    <source>
        <dbReference type="Proteomes" id="UP000034799"/>
    </source>
</evidence>
<protein>
    <submittedName>
        <fullName evidence="1">Uncharacterized protein</fullName>
    </submittedName>
</protein>
<dbReference type="STRING" id="1619100.UT34_C0001G0277"/>
<name>A0A0G0QX77_9BACT</name>
<organism evidence="1 2">
    <name type="scientific">candidate division WS6 bacterium GW2011_GWF2_39_15</name>
    <dbReference type="NCBI Taxonomy" id="1619100"/>
    <lineage>
        <taxon>Bacteria</taxon>
        <taxon>Candidatus Dojkabacteria</taxon>
    </lineage>
</organism>
<dbReference type="AlphaFoldDB" id="A0A0G0QX77"/>
<dbReference type="Proteomes" id="UP000034799">
    <property type="component" value="Unassembled WGS sequence"/>
</dbReference>